<dbReference type="InterPro" id="IPR043573">
    <property type="entry name" value="Fig4-like"/>
</dbReference>
<dbReference type="AlphaFoldDB" id="A0A6A2ZAA3"/>
<organism evidence="8 9">
    <name type="scientific">Hibiscus syriacus</name>
    <name type="common">Rose of Sharon</name>
    <dbReference type="NCBI Taxonomy" id="106335"/>
    <lineage>
        <taxon>Eukaryota</taxon>
        <taxon>Viridiplantae</taxon>
        <taxon>Streptophyta</taxon>
        <taxon>Embryophyta</taxon>
        <taxon>Tracheophyta</taxon>
        <taxon>Spermatophyta</taxon>
        <taxon>Magnoliopsida</taxon>
        <taxon>eudicotyledons</taxon>
        <taxon>Gunneridae</taxon>
        <taxon>Pentapetalae</taxon>
        <taxon>rosids</taxon>
        <taxon>malvids</taxon>
        <taxon>Malvales</taxon>
        <taxon>Malvaceae</taxon>
        <taxon>Malvoideae</taxon>
        <taxon>Hibiscus</taxon>
    </lineage>
</organism>
<comment type="subcellular location">
    <subcellularLocation>
        <location evidence="1">Vacuole membrane</location>
        <topology evidence="1">Peripheral membrane protein</topology>
    </subcellularLocation>
</comment>
<comment type="caution">
    <text evidence="8">The sequence shown here is derived from an EMBL/GenBank/DDBJ whole genome shotgun (WGS) entry which is preliminary data.</text>
</comment>
<evidence type="ECO:0000256" key="4">
    <source>
        <dbReference type="ARBA" id="ARBA00023136"/>
    </source>
</evidence>
<keyword evidence="2" id="KW-0926">Vacuole</keyword>
<evidence type="ECO:0000313" key="9">
    <source>
        <dbReference type="Proteomes" id="UP000436088"/>
    </source>
</evidence>
<dbReference type="GO" id="GO:0046856">
    <property type="term" value="P:phosphatidylinositol dephosphorylation"/>
    <property type="evidence" value="ECO:0007669"/>
    <property type="project" value="InterPro"/>
</dbReference>
<comment type="subunit">
    <text evidence="6">Component of the PI(3,5)P2 regulatory complex at least composed of ATG18, SAC/FIG4, FAB1 and VAC14.</text>
</comment>
<evidence type="ECO:0000256" key="2">
    <source>
        <dbReference type="ARBA" id="ARBA00022554"/>
    </source>
</evidence>
<evidence type="ECO:0000256" key="1">
    <source>
        <dbReference type="ARBA" id="ARBA00004148"/>
    </source>
</evidence>
<evidence type="ECO:0000256" key="6">
    <source>
        <dbReference type="ARBA" id="ARBA00023464"/>
    </source>
</evidence>
<keyword evidence="3" id="KW-0378">Hydrolase</keyword>
<protein>
    <submittedName>
        <fullName evidence="8">Phosphoinositide phosphatase SAC2</fullName>
    </submittedName>
</protein>
<feature type="domain" description="SAC" evidence="7">
    <location>
        <begin position="51"/>
        <end position="242"/>
    </location>
</feature>
<evidence type="ECO:0000256" key="5">
    <source>
        <dbReference type="ARBA" id="ARBA00023337"/>
    </source>
</evidence>
<keyword evidence="4" id="KW-0472">Membrane</keyword>
<dbReference type="Pfam" id="PF02383">
    <property type="entry name" value="Syja_N"/>
    <property type="match status" value="1"/>
</dbReference>
<evidence type="ECO:0000256" key="3">
    <source>
        <dbReference type="ARBA" id="ARBA00022801"/>
    </source>
</evidence>
<dbReference type="InterPro" id="IPR002013">
    <property type="entry name" value="SAC_dom"/>
</dbReference>
<dbReference type="GO" id="GO:0005774">
    <property type="term" value="C:vacuolar membrane"/>
    <property type="evidence" value="ECO:0007669"/>
    <property type="project" value="UniProtKB-SubCell"/>
</dbReference>
<proteinExistence type="predicted"/>
<dbReference type="Proteomes" id="UP000436088">
    <property type="component" value="Unassembled WGS sequence"/>
</dbReference>
<evidence type="ECO:0000313" key="8">
    <source>
        <dbReference type="EMBL" id="KAE8688637.1"/>
    </source>
</evidence>
<comment type="catalytic activity">
    <reaction evidence="5">
        <text>a 1,2-diacyl-sn-glycero-3-phospho-(1D-myo-inositol-3,5-bisphosphate) + H2O = a 1,2-diacyl-sn-glycero-3-phospho-(1D-myo-inositol-3-phosphate) + phosphate</text>
        <dbReference type="Rhea" id="RHEA:32955"/>
        <dbReference type="ChEBI" id="CHEBI:15377"/>
        <dbReference type="ChEBI" id="CHEBI:43474"/>
        <dbReference type="ChEBI" id="CHEBI:57923"/>
        <dbReference type="ChEBI" id="CHEBI:58088"/>
    </reaction>
</comment>
<name>A0A6A2ZAA3_HIBSY</name>
<sequence length="272" mass="31517">MMLITKRKKIGAICGHTIYAISKSETIPILKSPIQSNMAYSKNEKRYKKLLSTVDLTKDFFFSYTYNVMHSLQRNLCRNETGLVHYESMFVWNEFLTLGIRNTLKNSLWTVALVYGFFKQVKLSISGENIFQTLIARRSRHYAGTRYLKRGVNEKGRVANDVETEQIVFEDVLEGCPTQISSVVQNRGSIPLFWSQETSRLNLKPDIILSKKDPDYEATRLHFENLVMRYGNPIIILNLIKRCEKNLVKLFFVQSLRKPSDLSIKAYPKITV</sequence>
<keyword evidence="9" id="KW-1185">Reference proteome</keyword>
<evidence type="ECO:0000259" key="7">
    <source>
        <dbReference type="PROSITE" id="PS50275"/>
    </source>
</evidence>
<reference evidence="8" key="1">
    <citation type="submission" date="2019-09" db="EMBL/GenBank/DDBJ databases">
        <title>Draft genome information of white flower Hibiscus syriacus.</title>
        <authorList>
            <person name="Kim Y.-M."/>
        </authorList>
    </citation>
    <scope>NUCLEOTIDE SEQUENCE [LARGE SCALE GENOMIC DNA]</scope>
    <source>
        <strain evidence="8">YM2019G1</strain>
    </source>
</reference>
<dbReference type="EMBL" id="VEPZ02001184">
    <property type="protein sequence ID" value="KAE8688637.1"/>
    <property type="molecule type" value="Genomic_DNA"/>
</dbReference>
<gene>
    <name evidence="8" type="ORF">F3Y22_tig00110962pilonHSYRG00090</name>
</gene>
<dbReference type="PANTHER" id="PTHR45738">
    <property type="entry name" value="POLYPHOSPHOINOSITIDE PHOSPHATASE"/>
    <property type="match status" value="1"/>
</dbReference>
<accession>A0A6A2ZAA3</accession>
<dbReference type="PANTHER" id="PTHR45738:SF6">
    <property type="entry name" value="PHOSPHOINOSITIDE PHOSPHATASE SAC5"/>
    <property type="match status" value="1"/>
</dbReference>
<dbReference type="GO" id="GO:0043813">
    <property type="term" value="F:phosphatidylinositol-3,5-bisphosphate 5-phosphatase activity"/>
    <property type="evidence" value="ECO:0007669"/>
    <property type="project" value="InterPro"/>
</dbReference>
<dbReference type="PROSITE" id="PS50275">
    <property type="entry name" value="SAC"/>
    <property type="match status" value="1"/>
</dbReference>